<keyword evidence="4" id="KW-0233">DNA recombination</keyword>
<dbReference type="PANTHER" id="PTHR30337:SF0">
    <property type="entry name" value="NUCLEASE SBCCD SUBUNIT D"/>
    <property type="match status" value="1"/>
</dbReference>
<dbReference type="AlphaFoldDB" id="A0A7C5T0B9"/>
<gene>
    <name evidence="4 6" type="primary">sbcD</name>
    <name evidence="6" type="ORF">ENN04_02340</name>
</gene>
<keyword evidence="4" id="KW-0235">DNA replication</keyword>
<dbReference type="CDD" id="cd00840">
    <property type="entry name" value="MPP_Mre11_N"/>
    <property type="match status" value="1"/>
</dbReference>
<keyword evidence="4" id="KW-0255">Endonuclease</keyword>
<reference evidence="6" key="1">
    <citation type="journal article" date="2020" name="mSystems">
        <title>Genome- and Community-Level Interaction Insights into Carbon Utilization and Element Cycling Functions of Hydrothermarchaeota in Hydrothermal Sediment.</title>
        <authorList>
            <person name="Zhou Z."/>
            <person name="Liu Y."/>
            <person name="Xu W."/>
            <person name="Pan J."/>
            <person name="Luo Z.H."/>
            <person name="Li M."/>
        </authorList>
    </citation>
    <scope>NUCLEOTIDE SEQUENCE [LARGE SCALE GENOMIC DNA]</scope>
    <source>
        <strain evidence="6">SpSt-114</strain>
    </source>
</reference>
<evidence type="ECO:0000256" key="1">
    <source>
        <dbReference type="ARBA" id="ARBA00022722"/>
    </source>
</evidence>
<comment type="similarity">
    <text evidence="4">Belongs to the SbcD family.</text>
</comment>
<comment type="subunit">
    <text evidence="4">Heterodimer of SbcC and SbcD.</text>
</comment>
<evidence type="ECO:0000256" key="2">
    <source>
        <dbReference type="ARBA" id="ARBA00022801"/>
    </source>
</evidence>
<evidence type="ECO:0000256" key="4">
    <source>
        <dbReference type="RuleBase" id="RU363069"/>
    </source>
</evidence>
<organism evidence="6">
    <name type="scientific">Thermocrinis ruber</name>
    <dbReference type="NCBI Taxonomy" id="75906"/>
    <lineage>
        <taxon>Bacteria</taxon>
        <taxon>Pseudomonadati</taxon>
        <taxon>Aquificota</taxon>
        <taxon>Aquificia</taxon>
        <taxon>Aquificales</taxon>
        <taxon>Aquificaceae</taxon>
        <taxon>Thermocrinis</taxon>
    </lineage>
</organism>
<dbReference type="Gene3D" id="3.60.21.10">
    <property type="match status" value="1"/>
</dbReference>
<feature type="domain" description="Calcineurin-like phosphoesterase" evidence="5">
    <location>
        <begin position="2"/>
        <end position="107"/>
    </location>
</feature>
<dbReference type="InterPro" id="IPR029052">
    <property type="entry name" value="Metallo-depent_PP-like"/>
</dbReference>
<evidence type="ECO:0000256" key="3">
    <source>
        <dbReference type="ARBA" id="ARBA00022839"/>
    </source>
</evidence>
<dbReference type="Pfam" id="PF00149">
    <property type="entry name" value="Metallophos"/>
    <property type="match status" value="1"/>
</dbReference>
<dbReference type="InterPro" id="IPR050535">
    <property type="entry name" value="DNA_Repair-Maintenance_Comp"/>
</dbReference>
<accession>A0A7C5T0B9</accession>
<keyword evidence="3 4" id="KW-0269">Exonuclease</keyword>
<dbReference type="InterPro" id="IPR041796">
    <property type="entry name" value="Mre11_N"/>
</dbReference>
<evidence type="ECO:0000313" key="6">
    <source>
        <dbReference type="EMBL" id="HHO73459.1"/>
    </source>
</evidence>
<protein>
    <recommendedName>
        <fullName evidence="4">Nuclease SbcCD subunit D</fullName>
    </recommendedName>
</protein>
<dbReference type="GO" id="GO:0006260">
    <property type="term" value="P:DNA replication"/>
    <property type="evidence" value="ECO:0007669"/>
    <property type="project" value="UniProtKB-KW"/>
</dbReference>
<dbReference type="GO" id="GO:0008408">
    <property type="term" value="F:3'-5' exonuclease activity"/>
    <property type="evidence" value="ECO:0007669"/>
    <property type="project" value="InterPro"/>
</dbReference>
<sequence length="384" mass="43805">MFKLLHISDFHAGKTLNRVSRNEDLAYALEQVSDICLSERVDVLLISGDIFDKAVPDYSAEGIVLEFLTEWAGRGIEVVLIAGNHDSYDKLRAYASIKKLGRLHIFDRPSPKVEDMVFQYKDLAIACLPYPSERLLTTTSEDAHRSYSHKVAQYLKALAKAVEGYKYRILLAHLMVEKGKIAGSEREASVSSFYAIRPDQIPDSFHYVALGHLHLNQRIESAIPPTHYSGSLYQIDFSEKGTKKFVNLVVLEEFGAKVQALELSLYRQLKEVRIAKGQSVDKVLDEIKDQKALFKVILEADIKDPMLNLKTQKLHQVLGEKLVFLSLELPESSSNDLPIEVEGLDLLQIYRAYYKQNYNQELPEEIEREVFRLLNEVQHETHQA</sequence>
<dbReference type="InterPro" id="IPR004593">
    <property type="entry name" value="SbcD"/>
</dbReference>
<name>A0A7C5T0B9_9AQUI</name>
<dbReference type="InterPro" id="IPR004843">
    <property type="entry name" value="Calcineurin-like_PHP"/>
</dbReference>
<keyword evidence="1 4" id="KW-0540">Nuclease</keyword>
<dbReference type="SUPFAM" id="SSF56300">
    <property type="entry name" value="Metallo-dependent phosphatases"/>
    <property type="match status" value="1"/>
</dbReference>
<dbReference type="GO" id="GO:0004519">
    <property type="term" value="F:endonuclease activity"/>
    <property type="evidence" value="ECO:0007669"/>
    <property type="project" value="UniProtKB-KW"/>
</dbReference>
<dbReference type="GO" id="GO:0006310">
    <property type="term" value="P:DNA recombination"/>
    <property type="evidence" value="ECO:0007669"/>
    <property type="project" value="UniProtKB-KW"/>
</dbReference>
<comment type="function">
    <text evidence="4">SbcCD cleaves DNA hairpin structures. These structures can inhibit DNA replication and are intermediates in certain DNA recombination reactions. The complex acts as a 3'-&gt;5' double strand exonuclease that can open hairpins. It also has a 5' single-strand endonuclease activity.</text>
</comment>
<evidence type="ECO:0000259" key="5">
    <source>
        <dbReference type="Pfam" id="PF00149"/>
    </source>
</evidence>
<comment type="caution">
    <text evidence="6">The sequence shown here is derived from an EMBL/GenBank/DDBJ whole genome shotgun (WGS) entry which is preliminary data.</text>
</comment>
<proteinExistence type="inferred from homology"/>
<dbReference type="EMBL" id="DSAC01000026">
    <property type="protein sequence ID" value="HHO73459.1"/>
    <property type="molecule type" value="Genomic_DNA"/>
</dbReference>
<keyword evidence="2 4" id="KW-0378">Hydrolase</keyword>
<dbReference type="NCBIfam" id="TIGR00619">
    <property type="entry name" value="sbcd"/>
    <property type="match status" value="1"/>
</dbReference>
<dbReference type="PANTHER" id="PTHR30337">
    <property type="entry name" value="COMPONENT OF ATP-DEPENDENT DSDNA EXONUCLEASE"/>
    <property type="match status" value="1"/>
</dbReference>